<keyword evidence="4 6" id="KW-0274">FAD</keyword>
<organism evidence="10 11">
    <name type="scientific">Nocardioides deserti</name>
    <dbReference type="NCBI Taxonomy" id="1588644"/>
    <lineage>
        <taxon>Bacteria</taxon>
        <taxon>Bacillati</taxon>
        <taxon>Actinomycetota</taxon>
        <taxon>Actinomycetes</taxon>
        <taxon>Propionibacteriales</taxon>
        <taxon>Nocardioidaceae</taxon>
        <taxon>Nocardioides</taxon>
    </lineage>
</organism>
<reference evidence="10 11" key="1">
    <citation type="submission" date="2020-08" db="EMBL/GenBank/DDBJ databases">
        <title>novel species in genus Nocardioides.</title>
        <authorList>
            <person name="Zhang G."/>
        </authorList>
    </citation>
    <scope>NUCLEOTIDE SEQUENCE [LARGE SCALE GENOMIC DNA]</scope>
    <source>
        <strain evidence="10 11">SC8A-24</strain>
    </source>
</reference>
<protein>
    <submittedName>
        <fullName evidence="10">Acyl-CoA/acyl-ACP dehydrogenase</fullName>
    </submittedName>
</protein>
<feature type="domain" description="Acyl-CoA dehydrogenase/oxidase C-terminal" evidence="7">
    <location>
        <begin position="236"/>
        <end position="369"/>
    </location>
</feature>
<dbReference type="InterPro" id="IPR006091">
    <property type="entry name" value="Acyl-CoA_Oxase/DH_mid-dom"/>
</dbReference>
<dbReference type="Pfam" id="PF02770">
    <property type="entry name" value="Acyl-CoA_dh_M"/>
    <property type="match status" value="1"/>
</dbReference>
<comment type="similarity">
    <text evidence="2 6">Belongs to the acyl-CoA dehydrogenase family.</text>
</comment>
<comment type="cofactor">
    <cofactor evidence="1 6">
        <name>FAD</name>
        <dbReference type="ChEBI" id="CHEBI:57692"/>
    </cofactor>
</comment>
<dbReference type="EMBL" id="JACMYC010000003">
    <property type="protein sequence ID" value="MBC2960069.1"/>
    <property type="molecule type" value="Genomic_DNA"/>
</dbReference>
<comment type="caution">
    <text evidence="10">The sequence shown here is derived from an EMBL/GenBank/DDBJ whole genome shotgun (WGS) entry which is preliminary data.</text>
</comment>
<keyword evidence="3 6" id="KW-0285">Flavoprotein</keyword>
<dbReference type="SUPFAM" id="SSF56645">
    <property type="entry name" value="Acyl-CoA dehydrogenase NM domain-like"/>
    <property type="match status" value="1"/>
</dbReference>
<keyword evidence="5 6" id="KW-0560">Oxidoreductase</keyword>
<evidence type="ECO:0000259" key="9">
    <source>
        <dbReference type="Pfam" id="PF02771"/>
    </source>
</evidence>
<feature type="domain" description="Acyl-CoA dehydrogenase/oxidase N-terminal" evidence="9">
    <location>
        <begin position="9"/>
        <end position="117"/>
    </location>
</feature>
<dbReference type="PANTHER" id="PTHR43884:SF20">
    <property type="entry name" value="ACYL-COA DEHYDROGENASE FADE28"/>
    <property type="match status" value="1"/>
</dbReference>
<evidence type="ECO:0000313" key="11">
    <source>
        <dbReference type="Proteomes" id="UP000604001"/>
    </source>
</evidence>
<dbReference type="CDD" id="cd00567">
    <property type="entry name" value="ACAD"/>
    <property type="match status" value="1"/>
</dbReference>
<dbReference type="Pfam" id="PF02771">
    <property type="entry name" value="Acyl-CoA_dh_N"/>
    <property type="match status" value="1"/>
</dbReference>
<evidence type="ECO:0000259" key="8">
    <source>
        <dbReference type="Pfam" id="PF02770"/>
    </source>
</evidence>
<dbReference type="InterPro" id="IPR037069">
    <property type="entry name" value="AcylCoA_DH/ox_N_sf"/>
</dbReference>
<dbReference type="InterPro" id="IPR009100">
    <property type="entry name" value="AcylCoA_DH/oxidase_NM_dom_sf"/>
</dbReference>
<dbReference type="Gene3D" id="2.40.110.10">
    <property type="entry name" value="Butyryl-CoA Dehydrogenase, subunit A, domain 2"/>
    <property type="match status" value="1"/>
</dbReference>
<dbReference type="PANTHER" id="PTHR43884">
    <property type="entry name" value="ACYL-COA DEHYDROGENASE"/>
    <property type="match status" value="1"/>
</dbReference>
<dbReference type="SUPFAM" id="SSF47203">
    <property type="entry name" value="Acyl-CoA dehydrogenase C-terminal domain-like"/>
    <property type="match status" value="1"/>
</dbReference>
<name>A0ABR6U7X4_9ACTN</name>
<evidence type="ECO:0000256" key="4">
    <source>
        <dbReference type="ARBA" id="ARBA00022827"/>
    </source>
</evidence>
<evidence type="ECO:0000256" key="6">
    <source>
        <dbReference type="RuleBase" id="RU362125"/>
    </source>
</evidence>
<dbReference type="Gene3D" id="1.10.540.10">
    <property type="entry name" value="Acyl-CoA dehydrogenase/oxidase, N-terminal domain"/>
    <property type="match status" value="1"/>
</dbReference>
<evidence type="ECO:0000256" key="1">
    <source>
        <dbReference type="ARBA" id="ARBA00001974"/>
    </source>
</evidence>
<dbReference type="InterPro" id="IPR036250">
    <property type="entry name" value="AcylCo_DH-like_C"/>
</dbReference>
<dbReference type="RefSeq" id="WP_186345321.1">
    <property type="nucleotide sequence ID" value="NZ_BMMR01000003.1"/>
</dbReference>
<dbReference type="Pfam" id="PF00441">
    <property type="entry name" value="Acyl-CoA_dh_1"/>
    <property type="match status" value="1"/>
</dbReference>
<dbReference type="Proteomes" id="UP000604001">
    <property type="component" value="Unassembled WGS sequence"/>
</dbReference>
<dbReference type="InterPro" id="IPR009075">
    <property type="entry name" value="AcylCo_DH/oxidase_C"/>
</dbReference>
<evidence type="ECO:0000259" key="7">
    <source>
        <dbReference type="Pfam" id="PF00441"/>
    </source>
</evidence>
<dbReference type="InterPro" id="IPR046373">
    <property type="entry name" value="Acyl-CoA_Oxase/DH_mid-dom_sf"/>
</dbReference>
<accession>A0ABR6U7X4</accession>
<keyword evidence="11" id="KW-1185">Reference proteome</keyword>
<dbReference type="Gene3D" id="1.20.140.10">
    <property type="entry name" value="Butyryl-CoA Dehydrogenase, subunit A, domain 3"/>
    <property type="match status" value="1"/>
</dbReference>
<proteinExistence type="inferred from homology"/>
<feature type="domain" description="Acyl-CoA oxidase/dehydrogenase middle" evidence="8">
    <location>
        <begin position="130"/>
        <end position="208"/>
    </location>
</feature>
<sequence>MDFTLSPVTEALRDLATEILEDRSTPDRLGALAREGRWWDLDTHARLVDAGVVGAVVPEELGGAGLGYLDLHHVLLAVGATVAQVPLWEDVVLGALPLVRHGSPEQQQRLLPDLVAGRTHLTAALLEPGSADPLRPETTARATGDGWEVSGTKTQVTLAPEATRVLVAARVAEGPGTVLLLVDPTGSGVSLETQETVAGRPTSRMTLETVAVGADDVLGTAGSDSPLEDVVLHASAGLASIAAGVAGRALRLAASYTSGRDQFGQPLATFQAVRQRLADAYIDVEAMRLTSLQAAWRLDADLDAQDAVQVAKFWAGDAGHRVVHTAQHVHGGMGIDLDYELHRCYRMAKWVEFTLGAGNQQLRHIGRRLAEQTA</sequence>
<evidence type="ECO:0000256" key="5">
    <source>
        <dbReference type="ARBA" id="ARBA00023002"/>
    </source>
</evidence>
<gene>
    <name evidence="10" type="ORF">H7344_07145</name>
</gene>
<evidence type="ECO:0000313" key="10">
    <source>
        <dbReference type="EMBL" id="MBC2960069.1"/>
    </source>
</evidence>
<dbReference type="InterPro" id="IPR013786">
    <property type="entry name" value="AcylCoA_DH/ox_N"/>
</dbReference>
<evidence type="ECO:0000256" key="2">
    <source>
        <dbReference type="ARBA" id="ARBA00009347"/>
    </source>
</evidence>
<evidence type="ECO:0000256" key="3">
    <source>
        <dbReference type="ARBA" id="ARBA00022630"/>
    </source>
</evidence>